<evidence type="ECO:0000256" key="1">
    <source>
        <dbReference type="SAM" id="Phobius"/>
    </source>
</evidence>
<dbReference type="InterPro" id="IPR003675">
    <property type="entry name" value="Rce1/LyrA-like_dom"/>
</dbReference>
<feature type="domain" description="CAAX prenyl protease 2/Lysostaphin resistance protein A-like" evidence="2">
    <location>
        <begin position="172"/>
        <end position="289"/>
    </location>
</feature>
<organism evidence="3 4">
    <name type="scientific">Rubellicoccus peritrichatus</name>
    <dbReference type="NCBI Taxonomy" id="3080537"/>
    <lineage>
        <taxon>Bacteria</taxon>
        <taxon>Pseudomonadati</taxon>
        <taxon>Verrucomicrobiota</taxon>
        <taxon>Opitutia</taxon>
        <taxon>Puniceicoccales</taxon>
        <taxon>Cerasicoccaceae</taxon>
        <taxon>Rubellicoccus</taxon>
    </lineage>
</organism>
<dbReference type="KEGG" id="puo:RZN69_13295"/>
<feature type="transmembrane region" description="Helical" evidence="1">
    <location>
        <begin position="136"/>
        <end position="156"/>
    </location>
</feature>
<feature type="transmembrane region" description="Helical" evidence="1">
    <location>
        <begin position="21"/>
        <end position="43"/>
    </location>
</feature>
<dbReference type="Pfam" id="PF02517">
    <property type="entry name" value="Rce1-like"/>
    <property type="match status" value="1"/>
</dbReference>
<feature type="transmembrane region" description="Helical" evidence="1">
    <location>
        <begin position="279"/>
        <end position="297"/>
    </location>
</feature>
<keyword evidence="1" id="KW-0812">Transmembrane</keyword>
<feature type="transmembrane region" description="Helical" evidence="1">
    <location>
        <begin position="309"/>
        <end position="334"/>
    </location>
</feature>
<feature type="transmembrane region" description="Helical" evidence="1">
    <location>
        <begin position="256"/>
        <end position="274"/>
    </location>
</feature>
<dbReference type="EC" id="3.4.-.-" evidence="3"/>
<feature type="transmembrane region" description="Helical" evidence="1">
    <location>
        <begin position="75"/>
        <end position="94"/>
    </location>
</feature>
<dbReference type="GO" id="GO:0080120">
    <property type="term" value="P:CAAX-box protein maturation"/>
    <property type="evidence" value="ECO:0007669"/>
    <property type="project" value="UniProtKB-ARBA"/>
</dbReference>
<keyword evidence="1" id="KW-1133">Transmembrane helix</keyword>
<dbReference type="GO" id="GO:0004175">
    <property type="term" value="F:endopeptidase activity"/>
    <property type="evidence" value="ECO:0007669"/>
    <property type="project" value="UniProtKB-ARBA"/>
</dbReference>
<feature type="transmembrane region" description="Helical" evidence="1">
    <location>
        <begin position="168"/>
        <end position="185"/>
    </location>
</feature>
<dbReference type="EMBL" id="CP136920">
    <property type="protein sequence ID" value="WOO39593.1"/>
    <property type="molecule type" value="Genomic_DNA"/>
</dbReference>
<keyword evidence="3" id="KW-0378">Hydrolase</keyword>
<dbReference type="AlphaFoldDB" id="A0AAQ3QPX9"/>
<accession>A0AAQ3QPX9</accession>
<proteinExistence type="predicted"/>
<evidence type="ECO:0000313" key="3">
    <source>
        <dbReference type="EMBL" id="WOO39593.1"/>
    </source>
</evidence>
<keyword evidence="4" id="KW-1185">Reference proteome</keyword>
<reference evidence="3 4" key="1">
    <citation type="submission" date="2023-10" db="EMBL/GenBank/DDBJ databases">
        <title>Rubellicoccus peritrichatus gen. nov., sp. nov., isolated from an algae of coral reef tank.</title>
        <authorList>
            <person name="Luo J."/>
        </authorList>
    </citation>
    <scope>NUCLEOTIDE SEQUENCE [LARGE SCALE GENOMIC DNA]</scope>
    <source>
        <strain evidence="3 4">CR14</strain>
    </source>
</reference>
<name>A0AAQ3QPX9_9BACT</name>
<evidence type="ECO:0000259" key="2">
    <source>
        <dbReference type="Pfam" id="PF02517"/>
    </source>
</evidence>
<keyword evidence="1" id="KW-0472">Membrane</keyword>
<dbReference type="RefSeq" id="WP_317831547.1">
    <property type="nucleotide sequence ID" value="NZ_CP136920.1"/>
</dbReference>
<sequence>MRERFLLLFGLNRDRYSWKGVAWLALFYVGAIIFGAIMVAPAYNAVRAWNESAPNELNTYLVGKDFETYFDRARWVFAILILPFFFKVCGFLPYGKIRRLSPKAGRVRAFLGALAVGFHRLGISCGRKGWGNYGRWFALGMQVTAGAVIAQLIFTLTDLKPDYSVGRFFKVIIGAFASGLALGFFEEIIFRGVIFRCFYSAVKPLAAVLLTSAFFAYTHFRHPDALFAHANETADFAAGWEVAFWTLFGIFKSFNWVQFMNLFMLGNILCLALIRTRSLMSAIGYHGGTVFIMLSYSKSFRIHHDEARIWWGGAGIVDGIVPLIFLTGLTLYLARPYFTKKVET</sequence>
<feature type="transmembrane region" description="Helical" evidence="1">
    <location>
        <begin position="197"/>
        <end position="217"/>
    </location>
</feature>
<protein>
    <submittedName>
        <fullName evidence="3">CPBP family intramembrane glutamic endopeptidase</fullName>
        <ecNumber evidence="3">3.4.-.-</ecNumber>
    </submittedName>
</protein>
<dbReference type="Proteomes" id="UP001304300">
    <property type="component" value="Chromosome"/>
</dbReference>
<gene>
    <name evidence="3" type="ORF">RZN69_13295</name>
</gene>
<evidence type="ECO:0000313" key="4">
    <source>
        <dbReference type="Proteomes" id="UP001304300"/>
    </source>
</evidence>